<dbReference type="OrthoDB" id="443928at2759"/>
<evidence type="ECO:0000313" key="5">
    <source>
        <dbReference type="Proteomes" id="UP000789595"/>
    </source>
</evidence>
<keyword evidence="2" id="KW-1133">Transmembrane helix</keyword>
<evidence type="ECO:0000256" key="3">
    <source>
        <dbReference type="SAM" id="SignalP"/>
    </source>
</evidence>
<protein>
    <recommendedName>
        <fullName evidence="6">BspA family leucine-rich repeat surface protein</fullName>
    </recommendedName>
</protein>
<feature type="transmembrane region" description="Helical" evidence="2">
    <location>
        <begin position="300"/>
        <end position="322"/>
    </location>
</feature>
<dbReference type="AlphaFoldDB" id="A0A8J2X2H3"/>
<feature type="signal peptide" evidence="3">
    <location>
        <begin position="1"/>
        <end position="16"/>
    </location>
</feature>
<dbReference type="EMBL" id="CAKKNE010000005">
    <property type="protein sequence ID" value="CAH0376090.1"/>
    <property type="molecule type" value="Genomic_DNA"/>
</dbReference>
<dbReference type="Pfam" id="PF03382">
    <property type="entry name" value="DUF285"/>
    <property type="match status" value="3"/>
</dbReference>
<feature type="compositionally biased region" description="Polar residues" evidence="1">
    <location>
        <begin position="109"/>
        <end position="120"/>
    </location>
</feature>
<organism evidence="4 5">
    <name type="scientific">Pelagomonas calceolata</name>
    <dbReference type="NCBI Taxonomy" id="35677"/>
    <lineage>
        <taxon>Eukaryota</taxon>
        <taxon>Sar</taxon>
        <taxon>Stramenopiles</taxon>
        <taxon>Ochrophyta</taxon>
        <taxon>Pelagophyceae</taxon>
        <taxon>Pelagomonadales</taxon>
        <taxon>Pelagomonadaceae</taxon>
        <taxon>Pelagomonas</taxon>
    </lineage>
</organism>
<keyword evidence="2" id="KW-0812">Transmembrane</keyword>
<feature type="chain" id="PRO_5035275337" description="BspA family leucine-rich repeat surface protein" evidence="3">
    <location>
        <begin position="17"/>
        <end position="1042"/>
    </location>
</feature>
<feature type="region of interest" description="Disordered" evidence="1">
    <location>
        <begin position="106"/>
        <end position="132"/>
    </location>
</feature>
<accession>A0A8J2X2H3</accession>
<dbReference type="InterPro" id="IPR005046">
    <property type="entry name" value="DUF285"/>
</dbReference>
<keyword evidence="2" id="KW-0472">Membrane</keyword>
<sequence>MRALVSAALMLSVTSALLPLRAPAGGPVLSSCLKPWKGCPEGSSLSGSRLGVAGFSEVMAMYQDGSTSDKSGSTCAPHGENGLDRAAPKALATSPAATALRQLYKNSGADGSTSDKSGSTCAPHGENGLDRAAPKALATSPAATALRQLYKNSGADGLYADAFDSATMKGGAKAELDSNKYQAGGMRALHAIEQVSCVQSKTMVQGTIKHAAIATDGRVTAESACTGKPTYSCVSSFEQTAEGCSGETIGGCPLAGSANKPAGNDVLDVASAEQAPSNTTEGGVDEEEAAEGYRGRASRWLFQFLAISIGIVLGLFVFGRVIPRCSSSAKGAAWRSYVVAYLLISPEIALVEAAATSVRSSDYTITKSSKIKTNESPSSSVQSLGQRRVLSGYVMTDSNIRTAVTAWFSDPSAAESTYGHISTWDTSGVTDMSQLFCSAYHATYRPLCNTDASSFNEDITAWDTSGVTTMSFMFGWASAFDQDIGAWDTSGVLSMDAMFNYASAFNQDISAWDTSGVTTMSGMFRDASAFDQDIGAWDTSGVTTMYYMFLSASAFDQPLNDWRIDKVMSMARMFYDAYAFDQDLGWCVADDVEMYQAYSNTPCYSTSCGIKQVAGGCAPTPAPTMSPQPTTAPSPAPTMSPQPTTAPSPAPQMSPYVMTDSNIRTARDAWLTSATAAEATYGHISTWDTSGVTDLSRFIWTSSFNEDITAWDTSGVTTMYEMFSGASAFNQDLSGWQVDKVDDMEGMFKDASAFDQDLGWCADDDVDLENAFLHTPCALTLCGVMWETNTGDCDVSRTGNVMVNWKIRWAVNAWISDATAAEATYGHISTWETQGVTDMSCLFTTTAATHECEYYYNRAAASFNGDIGAWNTSGVKTMRYMFWGASAFNQDIGAWDTSGVTSMSSMFYEASAFDQDISGWAVHSVTEMGGMFMGASSFNQDLGAWDTSGVTSMYAMFADASAFDQDLGWCVANTYLMLYGTFHGTRCESTSCGVVQNAAGTCAPTPAPTATRGSGTVGSDTVDAATRLSGVSAALLVLALAA</sequence>
<evidence type="ECO:0000256" key="2">
    <source>
        <dbReference type="SAM" id="Phobius"/>
    </source>
</evidence>
<proteinExistence type="predicted"/>
<keyword evidence="5" id="KW-1185">Reference proteome</keyword>
<dbReference type="Proteomes" id="UP000789595">
    <property type="component" value="Unassembled WGS sequence"/>
</dbReference>
<feature type="region of interest" description="Disordered" evidence="1">
    <location>
        <begin position="66"/>
        <end position="86"/>
    </location>
</feature>
<dbReference type="InterPro" id="IPR011889">
    <property type="entry name" value="Liste_lipo_26"/>
</dbReference>
<gene>
    <name evidence="4" type="ORF">PECAL_5P06450</name>
</gene>
<keyword evidence="3" id="KW-0732">Signal</keyword>
<dbReference type="NCBIfam" id="TIGR02167">
    <property type="entry name" value="Liste_lipo_26"/>
    <property type="match status" value="4"/>
</dbReference>
<reference evidence="4" key="1">
    <citation type="submission" date="2021-11" db="EMBL/GenBank/DDBJ databases">
        <authorList>
            <consortium name="Genoscope - CEA"/>
            <person name="William W."/>
        </authorList>
    </citation>
    <scope>NUCLEOTIDE SEQUENCE</scope>
</reference>
<feature type="region of interest" description="Disordered" evidence="1">
    <location>
        <begin position="621"/>
        <end position="651"/>
    </location>
</feature>
<comment type="caution">
    <text evidence="4">The sequence shown here is derived from an EMBL/GenBank/DDBJ whole genome shotgun (WGS) entry which is preliminary data.</text>
</comment>
<feature type="transmembrane region" description="Helical" evidence="2">
    <location>
        <begin position="334"/>
        <end position="355"/>
    </location>
</feature>
<evidence type="ECO:0000313" key="4">
    <source>
        <dbReference type="EMBL" id="CAH0376090.1"/>
    </source>
</evidence>
<name>A0A8J2X2H3_9STRA</name>
<evidence type="ECO:0000256" key="1">
    <source>
        <dbReference type="SAM" id="MobiDB-lite"/>
    </source>
</evidence>
<evidence type="ECO:0008006" key="6">
    <source>
        <dbReference type="Google" id="ProtNLM"/>
    </source>
</evidence>
<dbReference type="PROSITE" id="PS51257">
    <property type="entry name" value="PROKAR_LIPOPROTEIN"/>
    <property type="match status" value="1"/>
</dbReference>